<dbReference type="Proteomes" id="UP001227317">
    <property type="component" value="Unassembled WGS sequence"/>
</dbReference>
<feature type="compositionally biased region" description="Basic and acidic residues" evidence="1">
    <location>
        <begin position="112"/>
        <end position="121"/>
    </location>
</feature>
<dbReference type="RefSeq" id="WP_306707912.1">
    <property type="nucleotide sequence ID" value="NZ_JAUJFI010000079.1"/>
</dbReference>
<protein>
    <recommendedName>
        <fullName evidence="4">DUF4102 domain-containing protein</fullName>
    </recommendedName>
</protein>
<evidence type="ECO:0000313" key="3">
    <source>
        <dbReference type="Proteomes" id="UP001227317"/>
    </source>
</evidence>
<sequence length="121" mass="13797">MPYFPTIELTPQVSLLLARGALHLNPGQWVRGPRGYGRYLRTDPRTGTTYVSWLRPGDDWETASQRFSRACRKGFVGRYRANYEAEKARREMARLIAEADRAADQAAGPAPVRDERQPTLF</sequence>
<accession>A0ABU0WJ70</accession>
<reference evidence="2 3" key="1">
    <citation type="submission" date="2023-06" db="EMBL/GenBank/DDBJ databases">
        <title>Azospirillum isscasensis sp.nov, a bacterium isolated from rhizosphere soil of rice.</title>
        <authorList>
            <person name="Wang H."/>
        </authorList>
    </citation>
    <scope>NUCLEOTIDE SEQUENCE [LARGE SCALE GENOMIC DNA]</scope>
    <source>
        <strain evidence="2 3">C340-1</strain>
    </source>
</reference>
<evidence type="ECO:0008006" key="4">
    <source>
        <dbReference type="Google" id="ProtNLM"/>
    </source>
</evidence>
<proteinExistence type="predicted"/>
<evidence type="ECO:0000313" key="2">
    <source>
        <dbReference type="EMBL" id="MDQ2104271.1"/>
    </source>
</evidence>
<feature type="region of interest" description="Disordered" evidence="1">
    <location>
        <begin position="100"/>
        <end position="121"/>
    </location>
</feature>
<evidence type="ECO:0000256" key="1">
    <source>
        <dbReference type="SAM" id="MobiDB-lite"/>
    </source>
</evidence>
<organism evidence="2 3">
    <name type="scientific">Azospirillum isscasi</name>
    <dbReference type="NCBI Taxonomy" id="3053926"/>
    <lineage>
        <taxon>Bacteria</taxon>
        <taxon>Pseudomonadati</taxon>
        <taxon>Pseudomonadota</taxon>
        <taxon>Alphaproteobacteria</taxon>
        <taxon>Rhodospirillales</taxon>
        <taxon>Azospirillaceae</taxon>
        <taxon>Azospirillum</taxon>
    </lineage>
</organism>
<comment type="caution">
    <text evidence="2">The sequence shown here is derived from an EMBL/GenBank/DDBJ whole genome shotgun (WGS) entry which is preliminary data.</text>
</comment>
<name>A0ABU0WJ70_9PROT</name>
<dbReference type="EMBL" id="JAUJFI010000079">
    <property type="protein sequence ID" value="MDQ2104271.1"/>
    <property type="molecule type" value="Genomic_DNA"/>
</dbReference>
<keyword evidence="3" id="KW-1185">Reference proteome</keyword>
<gene>
    <name evidence="2" type="ORF">QSG27_16345</name>
</gene>